<evidence type="ECO:0000313" key="3">
    <source>
        <dbReference type="Proteomes" id="UP000007089"/>
    </source>
</evidence>
<name>B8J8G3_ANAD2</name>
<protein>
    <recommendedName>
        <fullName evidence="4">DUF4878 domain-containing protein</fullName>
    </recommendedName>
</protein>
<feature type="signal peptide" evidence="1">
    <location>
        <begin position="1"/>
        <end position="21"/>
    </location>
</feature>
<proteinExistence type="predicted"/>
<organism evidence="2 3">
    <name type="scientific">Anaeromyxobacter dehalogenans (strain ATCC BAA-258 / DSM 21875 / 2CP-1)</name>
    <dbReference type="NCBI Taxonomy" id="455488"/>
    <lineage>
        <taxon>Bacteria</taxon>
        <taxon>Pseudomonadati</taxon>
        <taxon>Myxococcota</taxon>
        <taxon>Myxococcia</taxon>
        <taxon>Myxococcales</taxon>
        <taxon>Cystobacterineae</taxon>
        <taxon>Anaeromyxobacteraceae</taxon>
        <taxon>Anaeromyxobacter</taxon>
    </lineage>
</organism>
<dbReference type="RefSeq" id="WP_015934978.1">
    <property type="nucleotide sequence ID" value="NC_011891.1"/>
</dbReference>
<dbReference type="HOGENOM" id="CLU_1811782_0_0_7"/>
<evidence type="ECO:0008006" key="4">
    <source>
        <dbReference type="Google" id="ProtNLM"/>
    </source>
</evidence>
<evidence type="ECO:0000313" key="2">
    <source>
        <dbReference type="EMBL" id="ACL67249.1"/>
    </source>
</evidence>
<evidence type="ECO:0000256" key="1">
    <source>
        <dbReference type="SAM" id="SignalP"/>
    </source>
</evidence>
<dbReference type="KEGG" id="acp:A2cp1_3926"/>
<gene>
    <name evidence="2" type="ordered locus">A2cp1_3926</name>
</gene>
<dbReference type="PROSITE" id="PS51257">
    <property type="entry name" value="PROKAR_LIPOPROTEIN"/>
    <property type="match status" value="1"/>
</dbReference>
<dbReference type="AlphaFoldDB" id="B8J8G3"/>
<feature type="chain" id="PRO_5002874791" description="DUF4878 domain-containing protein" evidence="1">
    <location>
        <begin position="22"/>
        <end position="142"/>
    </location>
</feature>
<dbReference type="Proteomes" id="UP000007089">
    <property type="component" value="Chromosome"/>
</dbReference>
<keyword evidence="3" id="KW-1185">Reference proteome</keyword>
<accession>B8J8G3</accession>
<keyword evidence="1" id="KW-0732">Signal</keyword>
<dbReference type="EMBL" id="CP001359">
    <property type="protein sequence ID" value="ACL67249.1"/>
    <property type="molecule type" value="Genomic_DNA"/>
</dbReference>
<reference evidence="2" key="1">
    <citation type="submission" date="2009-01" db="EMBL/GenBank/DDBJ databases">
        <title>Complete sequence of Anaeromyxobacter dehalogenans 2CP-1.</title>
        <authorList>
            <consortium name="US DOE Joint Genome Institute"/>
            <person name="Lucas S."/>
            <person name="Copeland A."/>
            <person name="Lapidus A."/>
            <person name="Glavina del Rio T."/>
            <person name="Dalin E."/>
            <person name="Tice H."/>
            <person name="Bruce D."/>
            <person name="Goodwin L."/>
            <person name="Pitluck S."/>
            <person name="Saunders E."/>
            <person name="Brettin T."/>
            <person name="Detter J.C."/>
            <person name="Han C."/>
            <person name="Larimer F."/>
            <person name="Land M."/>
            <person name="Hauser L."/>
            <person name="Kyrpides N."/>
            <person name="Ovchinnikova G."/>
            <person name="Beliaev A.S."/>
            <person name="Richardson P."/>
        </authorList>
    </citation>
    <scope>NUCLEOTIDE SEQUENCE</scope>
    <source>
        <strain evidence="2">2CP-1</strain>
    </source>
</reference>
<sequence>MRRLRSPALLAVLVTGALALAACRAPASPADQYRRFASAARAGDAGTVWSMLSARSREALDAEAKALAGRAPGVVPASGRELVLGDFAARAARIRSAVVVRESSGTAIVAVEDEAGGKGEVTLVREDGAWRVVLPGVDAAGR</sequence>